<dbReference type="Pfam" id="PF09294">
    <property type="entry name" value="Interfer-bind"/>
    <property type="match status" value="1"/>
</dbReference>
<dbReference type="SUPFAM" id="SSF49265">
    <property type="entry name" value="Fibronectin type III"/>
    <property type="match status" value="2"/>
</dbReference>
<dbReference type="CDD" id="cd00063">
    <property type="entry name" value="FN3"/>
    <property type="match status" value="1"/>
</dbReference>
<reference evidence="3" key="2">
    <citation type="submission" date="2025-09" db="UniProtKB">
        <authorList>
            <consortium name="Ensembl"/>
        </authorList>
    </citation>
    <scope>IDENTIFICATION</scope>
</reference>
<proteinExistence type="predicted"/>
<keyword evidence="1" id="KW-1133">Transmembrane helix</keyword>
<feature type="transmembrane region" description="Helical" evidence="1">
    <location>
        <begin position="395"/>
        <end position="425"/>
    </location>
</feature>
<dbReference type="PANTHER" id="PTHR20859:SF46">
    <property type="entry name" value="INTERFERON GAMMA RECEPTOR 2"/>
    <property type="match status" value="1"/>
</dbReference>
<keyword evidence="1" id="KW-0472">Membrane</keyword>
<feature type="transmembrane region" description="Helical" evidence="1">
    <location>
        <begin position="311"/>
        <end position="332"/>
    </location>
</feature>
<feature type="domain" description="Fibronectin type-III" evidence="2">
    <location>
        <begin position="126"/>
        <end position="225"/>
    </location>
</feature>
<reference evidence="3" key="1">
    <citation type="submission" date="2025-08" db="UniProtKB">
        <authorList>
            <consortium name="Ensembl"/>
        </authorList>
    </citation>
    <scope>IDENTIFICATION</scope>
</reference>
<dbReference type="AlphaFoldDB" id="A0A8C5T6G0"/>
<feature type="transmembrane region" description="Helical" evidence="1">
    <location>
        <begin position="338"/>
        <end position="358"/>
    </location>
</feature>
<dbReference type="GO" id="GO:0005886">
    <property type="term" value="C:plasma membrane"/>
    <property type="evidence" value="ECO:0007669"/>
    <property type="project" value="TreeGrafter"/>
</dbReference>
<keyword evidence="1" id="KW-0812">Transmembrane</keyword>
<dbReference type="InterPro" id="IPR003961">
    <property type="entry name" value="FN3_dom"/>
</dbReference>
<dbReference type="InterPro" id="IPR050650">
    <property type="entry name" value="Type-II_Cytokine-TF_Rcpt"/>
</dbReference>
<evidence type="ECO:0000313" key="4">
    <source>
        <dbReference type="Proteomes" id="UP000694560"/>
    </source>
</evidence>
<dbReference type="GO" id="GO:0004896">
    <property type="term" value="F:cytokine receptor activity"/>
    <property type="evidence" value="ECO:0007669"/>
    <property type="project" value="TreeGrafter"/>
</dbReference>
<name>A0A8C5T6G0_9PASS</name>
<dbReference type="Gene3D" id="2.60.40.10">
    <property type="entry name" value="Immunoglobulins"/>
    <property type="match status" value="2"/>
</dbReference>
<protein>
    <recommendedName>
        <fullName evidence="2">Fibronectin type-III domain-containing protein</fullName>
    </recommendedName>
</protein>
<dbReference type="PROSITE" id="PS50853">
    <property type="entry name" value="FN3"/>
    <property type="match status" value="1"/>
</dbReference>
<dbReference type="SMART" id="SM00060">
    <property type="entry name" value="FN3"/>
    <property type="match status" value="1"/>
</dbReference>
<feature type="transmembrane region" description="Helical" evidence="1">
    <location>
        <begin position="370"/>
        <end position="389"/>
    </location>
</feature>
<evidence type="ECO:0000256" key="1">
    <source>
        <dbReference type="SAM" id="Phobius"/>
    </source>
</evidence>
<dbReference type="Proteomes" id="UP000694560">
    <property type="component" value="Unplaced"/>
</dbReference>
<sequence>MEFGDWNLISVHLNVSIIIFIPLLPLEPAPHLPAPKDVEIYSYNFQSFLRWSPVPVENGSVLYTAQYKTGSLARWSGLGCSHIPQTRCALPARRRWTLVLRVRAELGPAASAWVQTPPFVAERDTTLGPPRVNSVSVSPDSLLVRVSPPFTPEPGDILQYHVSYWENTTSPTEKKLNESKTLFQIGNLKESTLYCFSIQVQLKIYSGHLLQGQPSGPECHRTALSGMERECYFCVEFIYYLQFIPVIYGLLCYFTLSSVISGLSRYLRLSPYFSLSPLFKVYPHYLWFIPIIYGLPPLFSVYPRYSRFIPVIYGLSPLLRFIPVIFSLSPLFTVYPCYLQFISVIYGISALFTVYSLYYSLSRYTSLFTVILQFISVIYSVIYILSSLFTVYPRYLWFISVIFSLSSYLRFIPVIYGFIPVIYGLSPLFTVYRY</sequence>
<dbReference type="PANTHER" id="PTHR20859">
    <property type="entry name" value="INTERFERON/INTERLEUKIN RECEPTOR"/>
    <property type="match status" value="1"/>
</dbReference>
<organism evidence="3 4">
    <name type="scientific">Malurus cyaneus samueli</name>
    <dbReference type="NCBI Taxonomy" id="2593467"/>
    <lineage>
        <taxon>Eukaryota</taxon>
        <taxon>Metazoa</taxon>
        <taxon>Chordata</taxon>
        <taxon>Craniata</taxon>
        <taxon>Vertebrata</taxon>
        <taxon>Euteleostomi</taxon>
        <taxon>Archelosauria</taxon>
        <taxon>Archosauria</taxon>
        <taxon>Dinosauria</taxon>
        <taxon>Saurischia</taxon>
        <taxon>Theropoda</taxon>
        <taxon>Coelurosauria</taxon>
        <taxon>Aves</taxon>
        <taxon>Neognathae</taxon>
        <taxon>Neoaves</taxon>
        <taxon>Telluraves</taxon>
        <taxon>Australaves</taxon>
        <taxon>Passeriformes</taxon>
        <taxon>Meliphagoidea</taxon>
        <taxon>Maluridae</taxon>
        <taxon>Malurus</taxon>
    </lineage>
</organism>
<keyword evidence="4" id="KW-1185">Reference proteome</keyword>
<dbReference type="Ensembl" id="ENSMCST00000002455.1">
    <property type="protein sequence ID" value="ENSMCSP00000002400.1"/>
    <property type="gene ID" value="ENSMCSG00000001789.1"/>
</dbReference>
<evidence type="ECO:0000313" key="3">
    <source>
        <dbReference type="Ensembl" id="ENSMCSP00000002400.1"/>
    </source>
</evidence>
<dbReference type="InterPro" id="IPR013783">
    <property type="entry name" value="Ig-like_fold"/>
</dbReference>
<accession>A0A8C5T6G0</accession>
<evidence type="ECO:0000259" key="2">
    <source>
        <dbReference type="PROSITE" id="PS50853"/>
    </source>
</evidence>
<feature type="transmembrane region" description="Helical" evidence="1">
    <location>
        <begin position="281"/>
        <end position="299"/>
    </location>
</feature>
<dbReference type="OrthoDB" id="9932619at2759"/>
<dbReference type="InterPro" id="IPR015373">
    <property type="entry name" value="Interferon/interleukin_rcp_dom"/>
</dbReference>
<dbReference type="Pfam" id="PF01108">
    <property type="entry name" value="Tissue_fac"/>
    <property type="match status" value="1"/>
</dbReference>
<dbReference type="InterPro" id="IPR036116">
    <property type="entry name" value="FN3_sf"/>
</dbReference>
<feature type="transmembrane region" description="Helical" evidence="1">
    <location>
        <begin position="237"/>
        <end position="261"/>
    </location>
</feature>